<keyword evidence="2" id="KW-0233">DNA recombination</keyword>
<dbReference type="Pfam" id="PF00589">
    <property type="entry name" value="Phage_integrase"/>
    <property type="match status" value="1"/>
</dbReference>
<dbReference type="PROSITE" id="PS51898">
    <property type="entry name" value="TYR_RECOMBINASE"/>
    <property type="match status" value="1"/>
</dbReference>
<dbReference type="Gene3D" id="1.10.443.10">
    <property type="entry name" value="Intergrase catalytic core"/>
    <property type="match status" value="1"/>
</dbReference>
<dbReference type="Pfam" id="PF20172">
    <property type="entry name" value="DUF6538"/>
    <property type="match status" value="1"/>
</dbReference>
<dbReference type="RefSeq" id="WP_301755364.1">
    <property type="nucleotide sequence ID" value="NZ_JAUJSQ010000003.1"/>
</dbReference>
<dbReference type="Proteomes" id="UP001171606">
    <property type="component" value="Unassembled WGS sequence"/>
</dbReference>
<gene>
    <name evidence="4" type="ORF">QZM52_12180</name>
</gene>
<reference evidence="4" key="1">
    <citation type="submission" date="2023-07" db="EMBL/GenBank/DDBJ databases">
        <title>A collection of bacterial strains from the Burkholderia cepacia Research Laboratory and Repository.</title>
        <authorList>
            <person name="Lipuma J."/>
            <person name="Spilker T."/>
            <person name="Caverly L."/>
        </authorList>
    </citation>
    <scope>NUCLEOTIDE SEQUENCE</scope>
    <source>
        <strain evidence="4">AU42020</strain>
    </source>
</reference>
<dbReference type="InterPro" id="IPR010998">
    <property type="entry name" value="Integrase_recombinase_N"/>
</dbReference>
<dbReference type="InterPro" id="IPR046668">
    <property type="entry name" value="DUF6538"/>
</dbReference>
<evidence type="ECO:0000313" key="4">
    <source>
        <dbReference type="EMBL" id="MDN7932038.1"/>
    </source>
</evidence>
<dbReference type="Gene3D" id="1.10.150.130">
    <property type="match status" value="1"/>
</dbReference>
<name>A0ABT8PAA8_9BURK</name>
<dbReference type="InterPro" id="IPR013762">
    <property type="entry name" value="Integrase-like_cat_sf"/>
</dbReference>
<evidence type="ECO:0000259" key="3">
    <source>
        <dbReference type="PROSITE" id="PS51898"/>
    </source>
</evidence>
<keyword evidence="5" id="KW-1185">Reference proteome</keyword>
<dbReference type="SUPFAM" id="SSF56349">
    <property type="entry name" value="DNA breaking-rejoining enzymes"/>
    <property type="match status" value="1"/>
</dbReference>
<evidence type="ECO:0000256" key="1">
    <source>
        <dbReference type="ARBA" id="ARBA00023125"/>
    </source>
</evidence>
<accession>A0ABT8PAA8</accession>
<dbReference type="InterPro" id="IPR002104">
    <property type="entry name" value="Integrase_catalytic"/>
</dbReference>
<dbReference type="InterPro" id="IPR011010">
    <property type="entry name" value="DNA_brk_join_enz"/>
</dbReference>
<proteinExistence type="predicted"/>
<evidence type="ECO:0000313" key="5">
    <source>
        <dbReference type="Proteomes" id="UP001171606"/>
    </source>
</evidence>
<sequence>MTNHLLRRGSRYYIRRKVPADLQDHYQRKEIVKALGTDKPADARVLVRKESSRLDEEFAAVRAARTAPPDPLVLSPGDMEASRYHDETRRALGLEPRPFLETLFNETGRRQSKQAEFNRQVAVQEEALRRVFGAIAPLTGLPAAAPPNTIHPAKARTPSGPSDGHLAALVEKWAKERKPTGGAVEQMNLAVDRFYTHVGRIPVAAITRQHLVSLKDKLFATDLAASSVKRYMDQFYTLLRFAYDNEVIPALIPRVSVSVKRTEKARISFDTSALNAIFSNPVYAQGERPVRGAGEAAYWIPLLGLYTGARVEELCQLAPDDVYEEAGHWCVQFVYNAERGQRVKNLGSIRRIPLHADLIRLGFVEYVQARKGSPRLFDLAVDRHGKASSSWVKWFGTYLRSVCGVTNPRMTFHSFRHTFKDACRAAGVRREVSDALTGHSDGSASSGYGGDFYPLPPLVDAMARIEIAGVRLAKGVSGVA</sequence>
<dbReference type="CDD" id="cd01184">
    <property type="entry name" value="INT_C_like_1"/>
    <property type="match status" value="1"/>
</dbReference>
<protein>
    <submittedName>
        <fullName evidence="4">Site-specific integrase</fullName>
    </submittedName>
</protein>
<evidence type="ECO:0000256" key="2">
    <source>
        <dbReference type="ARBA" id="ARBA00023172"/>
    </source>
</evidence>
<feature type="domain" description="Tyr recombinase" evidence="3">
    <location>
        <begin position="262"/>
        <end position="464"/>
    </location>
</feature>
<keyword evidence="1" id="KW-0238">DNA-binding</keyword>
<organism evidence="4 5">
    <name type="scientific">Burkholderia metallica</name>
    <dbReference type="NCBI Taxonomy" id="488729"/>
    <lineage>
        <taxon>Bacteria</taxon>
        <taxon>Pseudomonadati</taxon>
        <taxon>Pseudomonadota</taxon>
        <taxon>Betaproteobacteria</taxon>
        <taxon>Burkholderiales</taxon>
        <taxon>Burkholderiaceae</taxon>
        <taxon>Burkholderia</taxon>
        <taxon>Burkholderia cepacia complex</taxon>
    </lineage>
</organism>
<dbReference type="EMBL" id="JAUJSQ010000003">
    <property type="protein sequence ID" value="MDN7932038.1"/>
    <property type="molecule type" value="Genomic_DNA"/>
</dbReference>
<comment type="caution">
    <text evidence="4">The sequence shown here is derived from an EMBL/GenBank/DDBJ whole genome shotgun (WGS) entry which is preliminary data.</text>
</comment>